<dbReference type="EMBL" id="CP048751">
    <property type="protein sequence ID" value="QIH72236.1"/>
    <property type="molecule type" value="Genomic_DNA"/>
</dbReference>
<name>A0A6G7EFT5_9CAUL</name>
<dbReference type="Proteomes" id="UP000501325">
    <property type="component" value="Chromosome"/>
</dbReference>
<proteinExistence type="predicted"/>
<dbReference type="KEGG" id="bmed:GYM46_04210"/>
<organism evidence="4 5">
    <name type="scientific">Brevundimonas mediterranea</name>
    <dbReference type="NCBI Taxonomy" id="74329"/>
    <lineage>
        <taxon>Bacteria</taxon>
        <taxon>Pseudomonadati</taxon>
        <taxon>Pseudomonadota</taxon>
        <taxon>Alphaproteobacteria</taxon>
        <taxon>Caulobacterales</taxon>
        <taxon>Caulobacteraceae</taxon>
        <taxon>Brevundimonas</taxon>
    </lineage>
</organism>
<accession>A0A6G7EFT5</accession>
<evidence type="ECO:0000313" key="3">
    <source>
        <dbReference type="EMBL" id="QIH72236.1"/>
    </source>
</evidence>
<feature type="signal peptide" evidence="2">
    <location>
        <begin position="1"/>
        <end position="25"/>
    </location>
</feature>
<evidence type="ECO:0000256" key="2">
    <source>
        <dbReference type="SAM" id="SignalP"/>
    </source>
</evidence>
<feature type="compositionally biased region" description="Low complexity" evidence="1">
    <location>
        <begin position="30"/>
        <end position="48"/>
    </location>
</feature>
<feature type="region of interest" description="Disordered" evidence="1">
    <location>
        <begin position="30"/>
        <end position="74"/>
    </location>
</feature>
<dbReference type="AlphaFoldDB" id="A0A6G7EFT5"/>
<protein>
    <submittedName>
        <fullName evidence="4">Uncharacterized protein</fullName>
    </submittedName>
</protein>
<keyword evidence="5" id="KW-1185">Reference proteome</keyword>
<reference evidence="4 5" key="1">
    <citation type="submission" date="2018-11" db="EMBL/GenBank/DDBJ databases">
        <authorList>
            <person name="Peiro R."/>
            <person name="Begona"/>
            <person name="Cbmso G."/>
            <person name="Lopez M."/>
            <person name="Gonzalez S."/>
            <person name="Sacristan E."/>
            <person name="Castillo E."/>
        </authorList>
    </citation>
    <scope>NUCLEOTIDE SEQUENCE [LARGE SCALE GENOMIC DNA]</scope>
    <source>
        <strain evidence="4">Brev_genome</strain>
    </source>
</reference>
<keyword evidence="2" id="KW-0732">Signal</keyword>
<dbReference type="Proteomes" id="UP000289220">
    <property type="component" value="Unassembled WGS sequence"/>
</dbReference>
<gene>
    <name evidence="4" type="ORF">BREV_BREV_03458</name>
    <name evidence="3" type="ORF">GYM46_04210</name>
</gene>
<dbReference type="RefSeq" id="WP_008262985.1">
    <property type="nucleotide sequence ID" value="NZ_CP048751.1"/>
</dbReference>
<evidence type="ECO:0000313" key="4">
    <source>
        <dbReference type="EMBL" id="VDC49079.1"/>
    </source>
</evidence>
<reference evidence="3 6" key="2">
    <citation type="submission" date="2020-01" db="EMBL/GenBank/DDBJ databases">
        <authorList>
            <person name="Wang S."/>
        </authorList>
    </citation>
    <scope>NUCLEOTIDE SEQUENCE [LARGE SCALE GENOMIC DNA]</scope>
    <source>
        <strain evidence="3 6">D151-2-6</strain>
    </source>
</reference>
<sequence>MKSFRTPAILGAVATVLLTSGAAFAGTVPASTASAATARPAATSSARPQHQTRSARHHRAETPAKVKPAKPGRK</sequence>
<evidence type="ECO:0000313" key="6">
    <source>
        <dbReference type="Proteomes" id="UP000501325"/>
    </source>
</evidence>
<feature type="chain" id="PRO_5044632368" evidence="2">
    <location>
        <begin position="26"/>
        <end position="74"/>
    </location>
</feature>
<dbReference type="EMBL" id="UXHF01000144">
    <property type="protein sequence ID" value="VDC49079.1"/>
    <property type="molecule type" value="Genomic_DNA"/>
</dbReference>
<evidence type="ECO:0000256" key="1">
    <source>
        <dbReference type="SAM" id="MobiDB-lite"/>
    </source>
</evidence>
<evidence type="ECO:0000313" key="5">
    <source>
        <dbReference type="Proteomes" id="UP000289220"/>
    </source>
</evidence>